<dbReference type="PANTHER" id="PTHR21262">
    <property type="entry name" value="GUANOSINE-3',5'-BIS DIPHOSPHATE 3'-PYROPHOSPHOHYDROLASE"/>
    <property type="match status" value="1"/>
</dbReference>
<comment type="caution">
    <text evidence="1">The sequence shown here is derived from an EMBL/GenBank/DDBJ whole genome shotgun (WGS) entry which is preliminary data.</text>
</comment>
<dbReference type="SUPFAM" id="SSF109604">
    <property type="entry name" value="HD-domain/PDEase-like"/>
    <property type="match status" value="1"/>
</dbReference>
<dbReference type="Gene3D" id="1.10.3210.10">
    <property type="entry name" value="Hypothetical protein af1432"/>
    <property type="match status" value="1"/>
</dbReference>
<gene>
    <name evidence="1" type="ORF">Tco_1004311</name>
</gene>
<organism evidence="1 2">
    <name type="scientific">Tanacetum coccineum</name>
    <dbReference type="NCBI Taxonomy" id="301880"/>
    <lineage>
        <taxon>Eukaryota</taxon>
        <taxon>Viridiplantae</taxon>
        <taxon>Streptophyta</taxon>
        <taxon>Embryophyta</taxon>
        <taxon>Tracheophyta</taxon>
        <taxon>Spermatophyta</taxon>
        <taxon>Magnoliopsida</taxon>
        <taxon>eudicotyledons</taxon>
        <taxon>Gunneridae</taxon>
        <taxon>Pentapetalae</taxon>
        <taxon>asterids</taxon>
        <taxon>campanulids</taxon>
        <taxon>Asterales</taxon>
        <taxon>Asteraceae</taxon>
        <taxon>Asteroideae</taxon>
        <taxon>Anthemideae</taxon>
        <taxon>Anthemidinae</taxon>
        <taxon>Tanacetum</taxon>
    </lineage>
</organism>
<reference evidence="1" key="1">
    <citation type="journal article" date="2022" name="Int. J. Mol. Sci.">
        <title>Draft Genome of Tanacetum Coccineum: Genomic Comparison of Closely Related Tanacetum-Family Plants.</title>
        <authorList>
            <person name="Yamashiro T."/>
            <person name="Shiraishi A."/>
            <person name="Nakayama K."/>
            <person name="Satake H."/>
        </authorList>
    </citation>
    <scope>NUCLEOTIDE SEQUENCE</scope>
</reference>
<reference evidence="1" key="2">
    <citation type="submission" date="2022-01" db="EMBL/GenBank/DDBJ databases">
        <authorList>
            <person name="Yamashiro T."/>
            <person name="Shiraishi A."/>
            <person name="Satake H."/>
            <person name="Nakayama K."/>
        </authorList>
    </citation>
    <scope>NUCLEOTIDE SEQUENCE</scope>
</reference>
<dbReference type="PANTHER" id="PTHR21262:SF0">
    <property type="entry name" value="GTP DIPHOSPHOKINASE RSH3, CHLOROPLASTIC-RELATED"/>
    <property type="match status" value="1"/>
</dbReference>
<name>A0ABQ5FCA5_9ASTR</name>
<accession>A0ABQ5FCA5</accession>
<protein>
    <submittedName>
        <fullName evidence="1">RELA/SPOT-like protein</fullName>
    </submittedName>
</protein>
<sequence length="480" mass="53361">MTIVNAIGTPLATKPKLDIDLSGEPVGQSDYHSKIGSLMYLTSSRPDLVQAHFQTLIMSDALILAKALLEDTVPCDKLVSWMSKKQNCTAMSLAEAEYVALILQVVLNHKVVRLGINPMIQPEPEDLPKDNPELEIAVLRWQYAPASEYKNQNALIESRVKRSIKISLGHIPFQTLVEHHQVYKLLTRVFSILKAFGGNTHDLGSFGEETDKTTDLHQHLLRISTQKLETASQITRDAVTTHTKTASQDLKTASEYLGGEAWHHACSHFVFDTALSIPAAACLSQTVSVFAVILALWDFIVMVQSDPYLSKAFLDCICSHEYAITIGSWNANVVVNLDLGEAAAWHHACSHVEIDPCFGRASLNYVFSHAILAGHQLIVFAAKYLQVSKLSHLSKLAHEGDTTNRTMEADRLHTMFLAMADVRAVLIKLANRLHNMMTLDVLGLSKKPRFAKETVEIFAPLANRLGITSWKEQLETLFFK</sequence>
<dbReference type="Pfam" id="PF13328">
    <property type="entry name" value="HD_4"/>
    <property type="match status" value="1"/>
</dbReference>
<evidence type="ECO:0000313" key="2">
    <source>
        <dbReference type="Proteomes" id="UP001151760"/>
    </source>
</evidence>
<proteinExistence type="predicted"/>
<dbReference type="EMBL" id="BQNB010017229">
    <property type="protein sequence ID" value="GJT60778.1"/>
    <property type="molecule type" value="Genomic_DNA"/>
</dbReference>
<evidence type="ECO:0000313" key="1">
    <source>
        <dbReference type="EMBL" id="GJT60778.1"/>
    </source>
</evidence>
<dbReference type="Proteomes" id="UP001151760">
    <property type="component" value="Unassembled WGS sequence"/>
</dbReference>
<keyword evidence="2" id="KW-1185">Reference proteome</keyword>